<organism evidence="2 3">
    <name type="scientific">Amorphotheca resinae ATCC 22711</name>
    <dbReference type="NCBI Taxonomy" id="857342"/>
    <lineage>
        <taxon>Eukaryota</taxon>
        <taxon>Fungi</taxon>
        <taxon>Dikarya</taxon>
        <taxon>Ascomycota</taxon>
        <taxon>Pezizomycotina</taxon>
        <taxon>Leotiomycetes</taxon>
        <taxon>Helotiales</taxon>
        <taxon>Amorphothecaceae</taxon>
        <taxon>Amorphotheca</taxon>
    </lineage>
</organism>
<sequence length="156" mass="17055">MENGERCSPALSTGAMHQRKALCPLGMHEVPETRGRYIVAILPEIQSCWLQYQSSIYAARVSLGSLSGERGLDSGDTALPYLLSISDGRWGFQNIRDAVATPAALSISSSKQCSRAFRSIRRLRLETVRRSARQSSVPATARSVSSEARGDEITVR</sequence>
<reference evidence="2 3" key="1">
    <citation type="journal article" date="2018" name="New Phytol.">
        <title>Comparative genomics and transcriptomics depict ericoid mycorrhizal fungi as versatile saprotrophs and plant mutualists.</title>
        <authorList>
            <person name="Martino E."/>
            <person name="Morin E."/>
            <person name="Grelet G.A."/>
            <person name="Kuo A."/>
            <person name="Kohler A."/>
            <person name="Daghino S."/>
            <person name="Barry K.W."/>
            <person name="Cichocki N."/>
            <person name="Clum A."/>
            <person name="Dockter R.B."/>
            <person name="Hainaut M."/>
            <person name="Kuo R.C."/>
            <person name="LaButti K."/>
            <person name="Lindahl B.D."/>
            <person name="Lindquist E.A."/>
            <person name="Lipzen A."/>
            <person name="Khouja H.R."/>
            <person name="Magnuson J."/>
            <person name="Murat C."/>
            <person name="Ohm R.A."/>
            <person name="Singer S.W."/>
            <person name="Spatafora J.W."/>
            <person name="Wang M."/>
            <person name="Veneault-Fourrey C."/>
            <person name="Henrissat B."/>
            <person name="Grigoriev I.V."/>
            <person name="Martin F.M."/>
            <person name="Perotto S."/>
        </authorList>
    </citation>
    <scope>NUCLEOTIDE SEQUENCE [LARGE SCALE GENOMIC DNA]</scope>
    <source>
        <strain evidence="2 3">ATCC 22711</strain>
    </source>
</reference>
<accession>A0A2T3AVM9</accession>
<dbReference type="AlphaFoldDB" id="A0A2T3AVM9"/>
<evidence type="ECO:0000313" key="3">
    <source>
        <dbReference type="Proteomes" id="UP000241818"/>
    </source>
</evidence>
<proteinExistence type="predicted"/>
<protein>
    <submittedName>
        <fullName evidence="2">Uncharacterized protein</fullName>
    </submittedName>
</protein>
<evidence type="ECO:0000256" key="1">
    <source>
        <dbReference type="SAM" id="MobiDB-lite"/>
    </source>
</evidence>
<dbReference type="RefSeq" id="XP_024718725.1">
    <property type="nucleotide sequence ID" value="XM_024863676.1"/>
</dbReference>
<name>A0A2T3AVM9_AMORE</name>
<dbReference type="InParanoid" id="A0A2T3AVM9"/>
<feature type="region of interest" description="Disordered" evidence="1">
    <location>
        <begin position="134"/>
        <end position="156"/>
    </location>
</feature>
<feature type="compositionally biased region" description="Polar residues" evidence="1">
    <location>
        <begin position="134"/>
        <end position="146"/>
    </location>
</feature>
<evidence type="ECO:0000313" key="2">
    <source>
        <dbReference type="EMBL" id="PSS12727.1"/>
    </source>
</evidence>
<keyword evidence="3" id="KW-1185">Reference proteome</keyword>
<dbReference type="EMBL" id="KZ679015">
    <property type="protein sequence ID" value="PSS12727.1"/>
    <property type="molecule type" value="Genomic_DNA"/>
</dbReference>
<dbReference type="Proteomes" id="UP000241818">
    <property type="component" value="Unassembled WGS sequence"/>
</dbReference>
<dbReference type="GeneID" id="36571757"/>
<gene>
    <name evidence="2" type="ORF">M430DRAFT_174521</name>
</gene>